<dbReference type="EMBL" id="BOQT01000014">
    <property type="protein sequence ID" value="GIN22189.1"/>
    <property type="molecule type" value="Genomic_DNA"/>
</dbReference>
<feature type="transmembrane region" description="Helical" evidence="2">
    <location>
        <begin position="163"/>
        <end position="187"/>
    </location>
</feature>
<organism evidence="3 4">
    <name type="scientific">Siminovitchia fordii</name>
    <dbReference type="NCBI Taxonomy" id="254759"/>
    <lineage>
        <taxon>Bacteria</taxon>
        <taxon>Bacillati</taxon>
        <taxon>Bacillota</taxon>
        <taxon>Bacilli</taxon>
        <taxon>Bacillales</taxon>
        <taxon>Bacillaceae</taxon>
        <taxon>Siminovitchia</taxon>
    </lineage>
</organism>
<keyword evidence="2" id="KW-1133">Transmembrane helix</keyword>
<feature type="transmembrane region" description="Helical" evidence="2">
    <location>
        <begin position="262"/>
        <end position="285"/>
    </location>
</feature>
<name>A0ABQ4K8Y4_9BACI</name>
<comment type="caution">
    <text evidence="3">The sequence shown here is derived from an EMBL/GenBank/DDBJ whole genome shotgun (WGS) entry which is preliminary data.</text>
</comment>
<proteinExistence type="predicted"/>
<evidence type="ECO:0000313" key="4">
    <source>
        <dbReference type="Proteomes" id="UP000680279"/>
    </source>
</evidence>
<keyword evidence="2" id="KW-0472">Membrane</keyword>
<feature type="compositionally biased region" description="Polar residues" evidence="1">
    <location>
        <begin position="30"/>
        <end position="48"/>
    </location>
</feature>
<evidence type="ECO:0000256" key="1">
    <source>
        <dbReference type="SAM" id="MobiDB-lite"/>
    </source>
</evidence>
<evidence type="ECO:0008006" key="5">
    <source>
        <dbReference type="Google" id="ProtNLM"/>
    </source>
</evidence>
<keyword evidence="2" id="KW-0812">Transmembrane</keyword>
<feature type="transmembrane region" description="Helical" evidence="2">
    <location>
        <begin position="124"/>
        <end position="143"/>
    </location>
</feature>
<feature type="region of interest" description="Disordered" evidence="1">
    <location>
        <begin position="30"/>
        <end position="90"/>
    </location>
</feature>
<feature type="transmembrane region" description="Helical" evidence="2">
    <location>
        <begin position="199"/>
        <end position="221"/>
    </location>
</feature>
<protein>
    <recommendedName>
        <fullName evidence="5">Yip1 domain-containing protein</fullName>
    </recommendedName>
</protein>
<accession>A0ABQ4K8Y4</accession>
<keyword evidence="4" id="KW-1185">Reference proteome</keyword>
<reference evidence="3 4" key="1">
    <citation type="submission" date="2021-03" db="EMBL/GenBank/DDBJ databases">
        <title>Antimicrobial resistance genes in bacteria isolated from Japanese honey, and their potential for conferring macrolide and lincosamide resistance in the American foulbrood pathogen Paenibacillus larvae.</title>
        <authorList>
            <person name="Okamoto M."/>
            <person name="Kumagai M."/>
            <person name="Kanamori H."/>
            <person name="Takamatsu D."/>
        </authorList>
    </citation>
    <scope>NUCLEOTIDE SEQUENCE [LARGE SCALE GENOMIC DNA]</scope>
    <source>
        <strain evidence="3 4">J1TS3</strain>
    </source>
</reference>
<evidence type="ECO:0000256" key="2">
    <source>
        <dbReference type="SAM" id="Phobius"/>
    </source>
</evidence>
<feature type="transmembrane region" description="Helical" evidence="2">
    <location>
        <begin position="227"/>
        <end position="250"/>
    </location>
</feature>
<evidence type="ECO:0000313" key="3">
    <source>
        <dbReference type="EMBL" id="GIN22189.1"/>
    </source>
</evidence>
<gene>
    <name evidence="3" type="ORF">J1TS3_33230</name>
</gene>
<dbReference type="Proteomes" id="UP000680279">
    <property type="component" value="Unassembled WGS sequence"/>
</dbReference>
<sequence>MVCQSCGHEQAAGKFCGKCGTKLVEQMAPAQSETVQSEANPDQATAVQPMNHPGVHHTGNADPSQGATQPDATQHETAAAYAGQPQQPNIHVEKVKETSKMYWSYYLQYLKHPSKIFENSEREFINGLISIAVFAVLVSLAAFNSTPSTGFDFLDQAGPSFITVLLGTVISIAILSGVVTFALFLANRFFGPNMSYKKIVSIYGAHLTPIILLAAVSFLLLLLKSYIAGNMLMFITLGLPFILLPLYLIGRFLSIQAKGMDPLYGFLSYIILSSVLFSIVFAVLADSLMNYILDSINIF</sequence>
<feature type="compositionally biased region" description="Polar residues" evidence="1">
    <location>
        <begin position="61"/>
        <end position="76"/>
    </location>
</feature>
<dbReference type="RefSeq" id="WP_018708985.1">
    <property type="nucleotide sequence ID" value="NZ_BOQT01000014.1"/>
</dbReference>